<evidence type="ECO:0000256" key="2">
    <source>
        <dbReference type="ARBA" id="ARBA00022908"/>
    </source>
</evidence>
<dbReference type="GO" id="GO:0003677">
    <property type="term" value="F:DNA binding"/>
    <property type="evidence" value="ECO:0007669"/>
    <property type="project" value="UniProtKB-UniRule"/>
</dbReference>
<evidence type="ECO:0000259" key="8">
    <source>
        <dbReference type="PROSITE" id="PS51900"/>
    </source>
</evidence>
<evidence type="ECO:0000256" key="1">
    <source>
        <dbReference type="ARBA" id="ARBA00008857"/>
    </source>
</evidence>
<sequence length="411" mass="46265">MASVERRERKGRSGEVIRTYRVRWWGPNGKQRSKSFKRKVDADRFAATVSADIVRGSYIDPDAGKVRFEDYAERWLKAQSFEEGTFVAVESRLRNHAYPALGQRFLNDIQPSSIQSWVSSLRDLAPTYRQVIFANVSSVFTAAVDDALISANPCRAKSVRRPKLDRRKVTPWPKERVLAVRDQLPERYQLVVWLGAGLGLRQGEIFGLSPEDIDLERGEVHVRRQVKLLPSNKQIFGLPKGRKTREVPLPDAVLEAINLHMTKWPPVDVTLPWETSTGRPVTVSLLIHSREKKALGRNYFNSFLWKPALIAVDVEPIRANGCHALRHFFASTALHEGESIKALSEYLGHADPGFTLRTYTHLIEDGAERTKRAVDAVFGHATPADEQIDPASSDPDEPDIPSDEDGDDDGD</sequence>
<reference evidence="9 10" key="1">
    <citation type="journal article" date="2009" name="Int. J. Syst. Evol. Microbiol.">
        <title>Nocardioides caeni sp. nov., isolated from wastewater.</title>
        <authorList>
            <person name="Yoon J.H."/>
            <person name="Kang S.J."/>
            <person name="Park S."/>
            <person name="Kim W."/>
            <person name="Oh T.K."/>
        </authorList>
    </citation>
    <scope>NUCLEOTIDE SEQUENCE [LARGE SCALE GENOMIC DNA]</scope>
    <source>
        <strain evidence="9 10">DSM 23134</strain>
    </source>
</reference>
<dbReference type="InterPro" id="IPR010998">
    <property type="entry name" value="Integrase_recombinase_N"/>
</dbReference>
<gene>
    <name evidence="9" type="ORF">E9934_06620</name>
</gene>
<dbReference type="AlphaFoldDB" id="A0A4S8NGW1"/>
<feature type="domain" description="Core-binding (CB)" evidence="8">
    <location>
        <begin position="66"/>
        <end position="144"/>
    </location>
</feature>
<dbReference type="PROSITE" id="PS51898">
    <property type="entry name" value="TYR_RECOMBINASE"/>
    <property type="match status" value="1"/>
</dbReference>
<evidence type="ECO:0000256" key="5">
    <source>
        <dbReference type="PROSITE-ProRule" id="PRU01248"/>
    </source>
</evidence>
<name>A0A4S8NGW1_9ACTN</name>
<dbReference type="RefSeq" id="WP_136562102.1">
    <property type="nucleotide sequence ID" value="NZ_STGW01000003.1"/>
</dbReference>
<dbReference type="Pfam" id="PF14659">
    <property type="entry name" value="Phage_int_SAM_3"/>
    <property type="match status" value="1"/>
</dbReference>
<dbReference type="PANTHER" id="PTHR30349:SF64">
    <property type="entry name" value="PROPHAGE INTEGRASE INTD-RELATED"/>
    <property type="match status" value="1"/>
</dbReference>
<dbReference type="Proteomes" id="UP000307087">
    <property type="component" value="Unassembled WGS sequence"/>
</dbReference>
<dbReference type="InterPro" id="IPR044068">
    <property type="entry name" value="CB"/>
</dbReference>
<feature type="domain" description="Tyr recombinase" evidence="7">
    <location>
        <begin position="167"/>
        <end position="375"/>
    </location>
</feature>
<comment type="similarity">
    <text evidence="1">Belongs to the 'phage' integrase family.</text>
</comment>
<dbReference type="InterPro" id="IPR011010">
    <property type="entry name" value="DNA_brk_join_enz"/>
</dbReference>
<keyword evidence="4" id="KW-0233">DNA recombination</keyword>
<evidence type="ECO:0000313" key="10">
    <source>
        <dbReference type="Proteomes" id="UP000307087"/>
    </source>
</evidence>
<dbReference type="EMBL" id="STGW01000003">
    <property type="protein sequence ID" value="THV16007.1"/>
    <property type="molecule type" value="Genomic_DNA"/>
</dbReference>
<organism evidence="9 10">
    <name type="scientific">Nocardioides caeni</name>
    <dbReference type="NCBI Taxonomy" id="574700"/>
    <lineage>
        <taxon>Bacteria</taxon>
        <taxon>Bacillati</taxon>
        <taxon>Actinomycetota</taxon>
        <taxon>Actinomycetes</taxon>
        <taxon>Propionibacteriales</taxon>
        <taxon>Nocardioidaceae</taxon>
        <taxon>Nocardioides</taxon>
    </lineage>
</organism>
<dbReference type="OrthoDB" id="1822491at2"/>
<dbReference type="InterPro" id="IPR013762">
    <property type="entry name" value="Integrase-like_cat_sf"/>
</dbReference>
<dbReference type="CDD" id="cd01189">
    <property type="entry name" value="INT_ICEBs1_C_like"/>
    <property type="match status" value="1"/>
</dbReference>
<keyword evidence="10" id="KW-1185">Reference proteome</keyword>
<dbReference type="GO" id="GO:0006310">
    <property type="term" value="P:DNA recombination"/>
    <property type="evidence" value="ECO:0007669"/>
    <property type="project" value="UniProtKB-KW"/>
</dbReference>
<dbReference type="PROSITE" id="PS51900">
    <property type="entry name" value="CB"/>
    <property type="match status" value="1"/>
</dbReference>
<dbReference type="InterPro" id="IPR004107">
    <property type="entry name" value="Integrase_SAM-like_N"/>
</dbReference>
<evidence type="ECO:0000259" key="7">
    <source>
        <dbReference type="PROSITE" id="PS51898"/>
    </source>
</evidence>
<dbReference type="Pfam" id="PF00589">
    <property type="entry name" value="Phage_integrase"/>
    <property type="match status" value="1"/>
</dbReference>
<evidence type="ECO:0000313" key="9">
    <source>
        <dbReference type="EMBL" id="THV16007.1"/>
    </source>
</evidence>
<dbReference type="InterPro" id="IPR050090">
    <property type="entry name" value="Tyrosine_recombinase_XerCD"/>
</dbReference>
<feature type="compositionally biased region" description="Acidic residues" evidence="6">
    <location>
        <begin position="394"/>
        <end position="411"/>
    </location>
</feature>
<dbReference type="PANTHER" id="PTHR30349">
    <property type="entry name" value="PHAGE INTEGRASE-RELATED"/>
    <property type="match status" value="1"/>
</dbReference>
<accession>A0A4S8NGW1</accession>
<keyword evidence="3 5" id="KW-0238">DNA-binding</keyword>
<comment type="caution">
    <text evidence="9">The sequence shown here is derived from an EMBL/GenBank/DDBJ whole genome shotgun (WGS) entry which is preliminary data.</text>
</comment>
<evidence type="ECO:0000256" key="4">
    <source>
        <dbReference type="ARBA" id="ARBA00023172"/>
    </source>
</evidence>
<evidence type="ECO:0000256" key="3">
    <source>
        <dbReference type="ARBA" id="ARBA00023125"/>
    </source>
</evidence>
<proteinExistence type="inferred from homology"/>
<protein>
    <submittedName>
        <fullName evidence="9">Site-specific integrase</fullName>
    </submittedName>
</protein>
<dbReference type="SUPFAM" id="SSF56349">
    <property type="entry name" value="DNA breaking-rejoining enzymes"/>
    <property type="match status" value="1"/>
</dbReference>
<dbReference type="Gene3D" id="1.10.443.10">
    <property type="entry name" value="Intergrase catalytic core"/>
    <property type="match status" value="1"/>
</dbReference>
<dbReference type="Gene3D" id="1.10.150.130">
    <property type="match status" value="1"/>
</dbReference>
<dbReference type="InterPro" id="IPR002104">
    <property type="entry name" value="Integrase_catalytic"/>
</dbReference>
<feature type="region of interest" description="Disordered" evidence="6">
    <location>
        <begin position="380"/>
        <end position="411"/>
    </location>
</feature>
<dbReference type="GO" id="GO:0015074">
    <property type="term" value="P:DNA integration"/>
    <property type="evidence" value="ECO:0007669"/>
    <property type="project" value="UniProtKB-KW"/>
</dbReference>
<evidence type="ECO:0000256" key="6">
    <source>
        <dbReference type="SAM" id="MobiDB-lite"/>
    </source>
</evidence>
<keyword evidence="2" id="KW-0229">DNA integration</keyword>